<gene>
    <name evidence="2" type="ORF">PSFLO_03083</name>
</gene>
<dbReference type="EMBL" id="OOIP01000007">
    <property type="protein sequence ID" value="SPO37608.1"/>
    <property type="molecule type" value="Genomic_DNA"/>
</dbReference>
<feature type="compositionally biased region" description="Basic and acidic residues" evidence="1">
    <location>
        <begin position="332"/>
        <end position="344"/>
    </location>
</feature>
<sequence length="388" mass="40728">MPQAGSPFSSPGAAKANNVLSPFKNSQNAATLLAKNSPTASSSKKANLNNLTQSPKATPAAAAAAAKPAKPSTPSGSGGAGGSGSGSGSSSGVARSFSGASSPYSQRIASLAAAATGHAVFESPLLPREQETTYHRKLRTLLQQYAAQAEAWEEVVTYDGLKHAKQALDAWEDLESARNLGASSSSSGPRPRQWKTAAIANQPAAHDPVTGPGGLKERRMADALLAIERAEVGLADVTTRLDKHLAKIVQTSDAIAALLPDAAKARGLEFAFQEPMWGTWPLERFVSYITGVTPSYVLSTSHLALLVPILLRPKASPAPSSSDPNRVSKASFAREDSASKDGKPADPNAHRRKAFEDWIALPHLETKGRGSMAWFEAVCRVEVGKYLE</sequence>
<feature type="region of interest" description="Disordered" evidence="1">
    <location>
        <begin position="315"/>
        <end position="349"/>
    </location>
</feature>
<evidence type="ECO:0000256" key="1">
    <source>
        <dbReference type="SAM" id="MobiDB-lite"/>
    </source>
</evidence>
<dbReference type="Proteomes" id="UP000323386">
    <property type="component" value="Unassembled WGS sequence"/>
</dbReference>
<protein>
    <submittedName>
        <fullName evidence="2">Uncharacterized protein</fullName>
    </submittedName>
</protein>
<feature type="region of interest" description="Disordered" evidence="1">
    <location>
        <begin position="1"/>
        <end position="98"/>
    </location>
</feature>
<accession>A0A5C3EZG0</accession>
<evidence type="ECO:0000313" key="3">
    <source>
        <dbReference type="Proteomes" id="UP000323386"/>
    </source>
</evidence>
<name>A0A5C3EZG0_9BASI</name>
<feature type="compositionally biased region" description="Gly residues" evidence="1">
    <location>
        <begin position="76"/>
        <end position="89"/>
    </location>
</feature>
<organism evidence="2 3">
    <name type="scientific">Pseudozyma flocculosa</name>
    <dbReference type="NCBI Taxonomy" id="84751"/>
    <lineage>
        <taxon>Eukaryota</taxon>
        <taxon>Fungi</taxon>
        <taxon>Dikarya</taxon>
        <taxon>Basidiomycota</taxon>
        <taxon>Ustilaginomycotina</taxon>
        <taxon>Ustilaginomycetes</taxon>
        <taxon>Ustilaginales</taxon>
        <taxon>Ustilaginaceae</taxon>
        <taxon>Pseudozyma</taxon>
    </lineage>
</organism>
<feature type="compositionally biased region" description="Low complexity" evidence="1">
    <location>
        <begin position="315"/>
        <end position="324"/>
    </location>
</feature>
<feature type="compositionally biased region" description="Low complexity" evidence="1">
    <location>
        <begin position="54"/>
        <end position="75"/>
    </location>
</feature>
<dbReference type="PANTHER" id="PTHR15827">
    <property type="entry name" value="CYCLIN-DEPENDENT KINASE 2-INTERACTING PROTEIN"/>
    <property type="match status" value="1"/>
</dbReference>
<reference evidence="2 3" key="1">
    <citation type="submission" date="2018-03" db="EMBL/GenBank/DDBJ databases">
        <authorList>
            <person name="Guldener U."/>
        </authorList>
    </citation>
    <scope>NUCLEOTIDE SEQUENCE [LARGE SCALE GENOMIC DNA]</scope>
    <source>
        <strain evidence="2 3">DAOM196992</strain>
    </source>
</reference>
<proteinExistence type="predicted"/>
<evidence type="ECO:0000313" key="2">
    <source>
        <dbReference type="EMBL" id="SPO37608.1"/>
    </source>
</evidence>
<feature type="compositionally biased region" description="Polar residues" evidence="1">
    <location>
        <begin position="18"/>
        <end position="53"/>
    </location>
</feature>
<keyword evidence="3" id="KW-1185">Reference proteome</keyword>
<dbReference type="OrthoDB" id="17066at2759"/>
<dbReference type="AlphaFoldDB" id="A0A5C3EZG0"/>
<dbReference type="PANTHER" id="PTHR15827:SF2">
    <property type="entry name" value="CYCLIN-DEPENDENT KINASE 2-INTERACTING PROTEIN"/>
    <property type="match status" value="1"/>
</dbReference>